<evidence type="ECO:0000256" key="3">
    <source>
        <dbReference type="ARBA" id="ARBA00022917"/>
    </source>
</evidence>
<dbReference type="InterPro" id="IPR036788">
    <property type="entry name" value="T_IF-3_C_sf"/>
</dbReference>
<evidence type="ECO:0000259" key="5">
    <source>
        <dbReference type="Pfam" id="PF00707"/>
    </source>
</evidence>
<dbReference type="PANTHER" id="PTHR10938:SF0">
    <property type="entry name" value="TRANSLATION INITIATION FACTOR IF-3, MITOCHONDRIAL"/>
    <property type="match status" value="1"/>
</dbReference>
<dbReference type="GO" id="GO:0005737">
    <property type="term" value="C:cytoplasm"/>
    <property type="evidence" value="ECO:0007669"/>
    <property type="project" value="UniProtKB-ARBA"/>
</dbReference>
<proteinExistence type="inferred from homology"/>
<evidence type="ECO:0000259" key="6">
    <source>
        <dbReference type="Pfam" id="PF05198"/>
    </source>
</evidence>
<dbReference type="Gene3D" id="3.30.110.10">
    <property type="entry name" value="Translation initiation factor 3 (IF-3), C-terminal domain"/>
    <property type="match status" value="1"/>
</dbReference>
<keyword evidence="2 7" id="KW-0396">Initiation factor</keyword>
<feature type="domain" description="Translation initiation factor 3 C-terminal" evidence="5">
    <location>
        <begin position="79"/>
        <end position="163"/>
    </location>
</feature>
<dbReference type="GO" id="GO:0032790">
    <property type="term" value="P:ribosome disassembly"/>
    <property type="evidence" value="ECO:0007669"/>
    <property type="project" value="TreeGrafter"/>
</dbReference>
<accession>A0AAU7ZXF8</accession>
<dbReference type="PANTHER" id="PTHR10938">
    <property type="entry name" value="TRANSLATION INITIATION FACTOR IF-3"/>
    <property type="match status" value="1"/>
</dbReference>
<dbReference type="GO" id="GO:0003743">
    <property type="term" value="F:translation initiation factor activity"/>
    <property type="evidence" value="ECO:0007669"/>
    <property type="project" value="UniProtKB-UniRule"/>
</dbReference>
<dbReference type="Pfam" id="PF00707">
    <property type="entry name" value="IF3_C"/>
    <property type="match status" value="1"/>
</dbReference>
<organism evidence="7">
    <name type="scientific">Candidatus Shikimatogenerans sp. Ttur</name>
    <dbReference type="NCBI Taxonomy" id="3158569"/>
    <lineage>
        <taxon>Bacteria</taxon>
        <taxon>Pseudomonadati</taxon>
        <taxon>Bacteroidota</taxon>
        <taxon>Flavobacteriia</taxon>
        <taxon>Flavobacteriales</taxon>
        <taxon>Candidatus Shikimatogenerans</taxon>
    </lineage>
</organism>
<gene>
    <name evidence="7" type="primary">infC</name>
    <name evidence="7" type="ORF">ABUS76_00305</name>
</gene>
<dbReference type="Pfam" id="PF05198">
    <property type="entry name" value="IF3_N"/>
    <property type="match status" value="1"/>
</dbReference>
<dbReference type="EMBL" id="CP158689">
    <property type="protein sequence ID" value="XCC45351.1"/>
    <property type="molecule type" value="Genomic_DNA"/>
</dbReference>
<comment type="similarity">
    <text evidence="1">Belongs to the IF-3 family.</text>
</comment>
<dbReference type="InterPro" id="IPR019815">
    <property type="entry name" value="Translation_initiation_fac_3_C"/>
</dbReference>
<dbReference type="AlphaFoldDB" id="A0AAU7ZXF8"/>
<dbReference type="GO" id="GO:0043022">
    <property type="term" value="F:ribosome binding"/>
    <property type="evidence" value="ECO:0007669"/>
    <property type="project" value="TreeGrafter"/>
</dbReference>
<dbReference type="SUPFAM" id="SSF54364">
    <property type="entry name" value="Translation initiation factor IF3, N-terminal domain"/>
    <property type="match status" value="1"/>
</dbReference>
<evidence type="ECO:0000256" key="1">
    <source>
        <dbReference type="ARBA" id="ARBA00005439"/>
    </source>
</evidence>
<evidence type="ECO:0000256" key="2">
    <source>
        <dbReference type="ARBA" id="ARBA00022540"/>
    </source>
</evidence>
<dbReference type="InterPro" id="IPR036787">
    <property type="entry name" value="T_IF-3_N_sf"/>
</dbReference>
<evidence type="ECO:0000313" key="7">
    <source>
        <dbReference type="EMBL" id="XCC45351.1"/>
    </source>
</evidence>
<dbReference type="NCBIfam" id="TIGR00168">
    <property type="entry name" value="infC"/>
    <property type="match status" value="1"/>
</dbReference>
<dbReference type="InterPro" id="IPR001288">
    <property type="entry name" value="Translation_initiation_fac_3"/>
</dbReference>
<dbReference type="SUPFAM" id="SSF55200">
    <property type="entry name" value="Translation initiation factor IF3, C-terminal domain"/>
    <property type="match status" value="1"/>
</dbReference>
<sequence length="169" mass="20314">MYIKKVNINDIKNHPTIKLVGNNIKNGIYHMKKAIKLSNIMNLDLVIINYNNIPPIGKIINYSKFLYNFQKKKKKKKNKIKYIRINPNINKYDLKCKIKKIKKFLFLNIKVKINMFFRGRTILYVKNSKNIFNYIINKLKKISFIEKKPILIGKNMFMIINKKKQYEKI</sequence>
<keyword evidence="3" id="KW-0648">Protein biosynthesis</keyword>
<feature type="domain" description="Translation initiation factor 3 N-terminal" evidence="6">
    <location>
        <begin position="13"/>
        <end position="75"/>
    </location>
</feature>
<dbReference type="Gene3D" id="3.10.20.80">
    <property type="entry name" value="Translation initiation factor 3 (IF-3), N-terminal domain"/>
    <property type="match status" value="1"/>
</dbReference>
<protein>
    <recommendedName>
        <fullName evidence="4">Translation initiation factor IF-3</fullName>
    </recommendedName>
</protein>
<dbReference type="InterPro" id="IPR019814">
    <property type="entry name" value="Translation_initiation_fac_3_N"/>
</dbReference>
<evidence type="ECO:0000256" key="4">
    <source>
        <dbReference type="NCBIfam" id="TIGR00168"/>
    </source>
</evidence>
<name>A0AAU7ZXF8_9FLAO</name>
<reference evidence="7" key="1">
    <citation type="submission" date="2024-06" db="EMBL/GenBank/DDBJ databases">
        <title>Diversity, functionality, and evolutionary history of bacterial symbionts in false click beetles (Coleoptera, Throscidae).</title>
        <authorList>
            <person name="Wierz J.C."/>
            <person name="Malm H."/>
            <person name="Kaltenpoth M."/>
            <person name="Engl T."/>
        </authorList>
    </citation>
    <scope>NUCLEOTIDE SEQUENCE</scope>
    <source>
        <strain evidence="7">Ttur</strain>
    </source>
</reference>